<dbReference type="Gene3D" id="2.60.40.1460">
    <property type="entry name" value="Integrin domains. Chain A, domain 2"/>
    <property type="match status" value="1"/>
</dbReference>
<dbReference type="Gene3D" id="2.60.40.1530">
    <property type="entry name" value="ntegrin, alpha v. Chain A, domain 4"/>
    <property type="match status" value="1"/>
</dbReference>
<feature type="signal peptide" evidence="16">
    <location>
        <begin position="1"/>
        <end position="23"/>
    </location>
</feature>
<dbReference type="FunFam" id="2.60.40.1510:FF:000001">
    <property type="entry name" value="Integrin alpha V"/>
    <property type="match status" value="1"/>
</dbReference>
<dbReference type="Pfam" id="PF20806">
    <property type="entry name" value="Integrin_A_Ig_3"/>
    <property type="match status" value="1"/>
</dbReference>
<evidence type="ECO:0000256" key="3">
    <source>
        <dbReference type="ARBA" id="ARBA00022692"/>
    </source>
</evidence>
<dbReference type="Ensembl" id="ENSATET00000068474.2">
    <property type="protein sequence ID" value="ENSATEP00000066082.1"/>
    <property type="gene ID" value="ENSATEG00000013370.3"/>
</dbReference>
<evidence type="ECO:0000256" key="16">
    <source>
        <dbReference type="RuleBase" id="RU003762"/>
    </source>
</evidence>
<evidence type="ECO:0000256" key="12">
    <source>
        <dbReference type="ARBA" id="ARBA00023157"/>
    </source>
</evidence>
<keyword evidence="3 16" id="KW-0812">Transmembrane</keyword>
<evidence type="ECO:0000256" key="13">
    <source>
        <dbReference type="ARBA" id="ARBA00023170"/>
    </source>
</evidence>
<evidence type="ECO:0000256" key="10">
    <source>
        <dbReference type="ARBA" id="ARBA00023037"/>
    </source>
</evidence>
<evidence type="ECO:0000256" key="11">
    <source>
        <dbReference type="ARBA" id="ARBA00023136"/>
    </source>
</evidence>
<reference evidence="20" key="1">
    <citation type="submission" date="2021-04" db="EMBL/GenBank/DDBJ databases">
        <authorList>
            <consortium name="Wellcome Sanger Institute Data Sharing"/>
        </authorList>
    </citation>
    <scope>NUCLEOTIDE SEQUENCE [LARGE SCALE GENOMIC DNA]</scope>
</reference>
<proteinExistence type="inferred from homology"/>
<dbReference type="Pfam" id="PF20805">
    <property type="entry name" value="Integrin_A_Ig_2"/>
    <property type="match status" value="1"/>
</dbReference>
<dbReference type="InterPro" id="IPR028994">
    <property type="entry name" value="Integrin_alpha_N"/>
</dbReference>
<keyword evidence="12" id="KW-1015">Disulfide bond</keyword>
<dbReference type="InterPro" id="IPR048285">
    <property type="entry name" value="Integrin_alpha_Ig-like_2"/>
</dbReference>
<dbReference type="SUPFAM" id="SSF69179">
    <property type="entry name" value="Integrin domains"/>
    <property type="match status" value="3"/>
</dbReference>
<dbReference type="Gene3D" id="2.60.40.1510">
    <property type="entry name" value="ntegrin, alpha v. Chain A, domain 3"/>
    <property type="match status" value="1"/>
</dbReference>
<dbReference type="GO" id="GO:0001525">
    <property type="term" value="P:angiogenesis"/>
    <property type="evidence" value="ECO:0007669"/>
    <property type="project" value="TreeGrafter"/>
</dbReference>
<dbReference type="GO" id="GO:0007229">
    <property type="term" value="P:integrin-mediated signaling pathway"/>
    <property type="evidence" value="ECO:0007669"/>
    <property type="project" value="UniProtKB-KW"/>
</dbReference>
<keyword evidence="11 16" id="KW-0472">Membrane</keyword>
<feature type="domain" description="Integrin alpha second immunoglobulin-like" evidence="18">
    <location>
        <begin position="599"/>
        <end position="733"/>
    </location>
</feature>
<evidence type="ECO:0000313" key="21">
    <source>
        <dbReference type="Proteomes" id="UP000265040"/>
    </source>
</evidence>
<feature type="repeat" description="FG-GAP" evidence="15">
    <location>
        <begin position="330"/>
        <end position="389"/>
    </location>
</feature>
<evidence type="ECO:0000313" key="20">
    <source>
        <dbReference type="Ensembl" id="ENSATEP00000066082.1"/>
    </source>
</evidence>
<dbReference type="InterPro" id="IPR032695">
    <property type="entry name" value="Integrin_dom_sf"/>
</dbReference>
<evidence type="ECO:0000259" key="17">
    <source>
        <dbReference type="Pfam" id="PF08441"/>
    </source>
</evidence>
<dbReference type="SUPFAM" id="SSF69318">
    <property type="entry name" value="Integrin alpha N-terminal domain"/>
    <property type="match status" value="1"/>
</dbReference>
<keyword evidence="8 16" id="KW-0130">Cell adhesion</keyword>
<dbReference type="Pfam" id="PF01839">
    <property type="entry name" value="FG-GAP"/>
    <property type="match status" value="2"/>
</dbReference>
<keyword evidence="7" id="KW-0106">Calcium</keyword>
<evidence type="ECO:0000256" key="4">
    <source>
        <dbReference type="ARBA" id="ARBA00022723"/>
    </source>
</evidence>
<dbReference type="PROSITE" id="PS51470">
    <property type="entry name" value="FG_GAP"/>
    <property type="match status" value="5"/>
</dbReference>
<dbReference type="InterPro" id="IPR048286">
    <property type="entry name" value="Integrin_alpha_Ig-like_3"/>
</dbReference>
<feature type="repeat" description="FG-GAP" evidence="15">
    <location>
        <begin position="27"/>
        <end position="92"/>
    </location>
</feature>
<keyword evidence="6" id="KW-0677">Repeat</keyword>
<reference evidence="20" key="3">
    <citation type="submission" date="2025-09" db="UniProtKB">
        <authorList>
            <consortium name="Ensembl"/>
        </authorList>
    </citation>
    <scope>IDENTIFICATION</scope>
</reference>
<evidence type="ECO:0000259" key="19">
    <source>
        <dbReference type="Pfam" id="PF20806"/>
    </source>
</evidence>
<dbReference type="GO" id="GO:0007160">
    <property type="term" value="P:cell-matrix adhesion"/>
    <property type="evidence" value="ECO:0007669"/>
    <property type="project" value="TreeGrafter"/>
</dbReference>
<organism evidence="20 21">
    <name type="scientific">Anabas testudineus</name>
    <name type="common">Climbing perch</name>
    <name type="synonym">Anthias testudineus</name>
    <dbReference type="NCBI Taxonomy" id="64144"/>
    <lineage>
        <taxon>Eukaryota</taxon>
        <taxon>Metazoa</taxon>
        <taxon>Chordata</taxon>
        <taxon>Craniata</taxon>
        <taxon>Vertebrata</taxon>
        <taxon>Euteleostomi</taxon>
        <taxon>Actinopterygii</taxon>
        <taxon>Neopterygii</taxon>
        <taxon>Teleostei</taxon>
        <taxon>Neoteleostei</taxon>
        <taxon>Acanthomorphata</taxon>
        <taxon>Anabantaria</taxon>
        <taxon>Anabantiformes</taxon>
        <taxon>Anabantoidei</taxon>
        <taxon>Anabantidae</taxon>
        <taxon>Anabas</taxon>
    </lineage>
</organism>
<feature type="domain" description="Integrin alpha first immunoglubulin-like" evidence="17">
    <location>
        <begin position="441"/>
        <end position="598"/>
    </location>
</feature>
<dbReference type="PRINTS" id="PR01185">
    <property type="entry name" value="INTEGRINA"/>
</dbReference>
<evidence type="ECO:0000256" key="9">
    <source>
        <dbReference type="ARBA" id="ARBA00022989"/>
    </source>
</evidence>
<dbReference type="SMART" id="SM00191">
    <property type="entry name" value="Int_alpha"/>
    <property type="match status" value="4"/>
</dbReference>
<keyword evidence="14" id="KW-0325">Glycoprotein</keyword>
<evidence type="ECO:0000256" key="1">
    <source>
        <dbReference type="ARBA" id="ARBA00004479"/>
    </source>
</evidence>
<protein>
    <recommendedName>
        <fullName evidence="22">Integrin alpha-2 domain-containing protein</fullName>
    </recommendedName>
</protein>
<name>A0A7N6BUJ3_ANATE</name>
<feature type="chain" id="PRO_5031610612" description="Integrin alpha-2 domain-containing protein" evidence="16">
    <location>
        <begin position="24"/>
        <end position="1024"/>
    </location>
</feature>
<gene>
    <name evidence="20" type="primary">ITGAV</name>
</gene>
<evidence type="ECO:0000256" key="2">
    <source>
        <dbReference type="ARBA" id="ARBA00008054"/>
    </source>
</evidence>
<keyword evidence="10 16" id="KW-0401">Integrin</keyword>
<evidence type="ECO:0000259" key="18">
    <source>
        <dbReference type="Pfam" id="PF20805"/>
    </source>
</evidence>
<keyword evidence="4" id="KW-0479">Metal-binding</keyword>
<dbReference type="Gene3D" id="2.130.10.130">
    <property type="entry name" value="Integrin alpha, N-terminal"/>
    <property type="match status" value="1"/>
</dbReference>
<dbReference type="InterPro" id="IPR013517">
    <property type="entry name" value="FG-GAP"/>
</dbReference>
<dbReference type="PANTHER" id="PTHR23220:SF4">
    <property type="entry name" value="INTEGRIN ALPHA-V"/>
    <property type="match status" value="1"/>
</dbReference>
<dbReference type="GO" id="GO:0033627">
    <property type="term" value="P:cell adhesion mediated by integrin"/>
    <property type="evidence" value="ECO:0007669"/>
    <property type="project" value="TreeGrafter"/>
</dbReference>
<accession>A0A7N6BUJ3</accession>
<feature type="transmembrane region" description="Helical" evidence="16">
    <location>
        <begin position="964"/>
        <end position="985"/>
    </location>
</feature>
<keyword evidence="21" id="KW-1185">Reference proteome</keyword>
<reference evidence="20" key="2">
    <citation type="submission" date="2025-08" db="UniProtKB">
        <authorList>
            <consortium name="Ensembl"/>
        </authorList>
    </citation>
    <scope>IDENTIFICATION</scope>
</reference>
<feature type="domain" description="Integrin alpha third immunoglobulin-like" evidence="19">
    <location>
        <begin position="744"/>
        <end position="953"/>
    </location>
</feature>
<sequence length="1024" mass="112271">MAATPTALRLLALLSALLPRCESFNLDVDKPSVFSGPDGSYFGFSVDFFKTLDNQRSDVLIGAPRANSSSPSSVVERGAVYSCPWTSSSSCQQLQFDNTDDRSDAKGAQMEFKSKQWFGASVRSNGEHILACAPLYQWSTFGVSEREPVGTCYLKKGTTVVEYSPCRSSDLLCLNKRSPLFPDVLHTGQLISDDVSEIFTRSNNGPIQYVTYSNTLATKSASAQYDDSYLGYSVTVGDFNNDGKDGEDRHTACTCLCFAASFFIADRCLLCLLQMAAYFGYSVAVTDVNNDGLLDLLVGAPLFMDRGSDGKLRELGQASVYLSSGGFSFQPPKTLPGFEPYGRFGSAIAALGDLDMDGYNDVAVSAPYGGPDRNGLVYIYNGRSQGPDLSPSQVLQGRWASSYMPASFGYSMTGNTDIDQNGYPDLIVGVFGADKAVLYRARPVISVNATLDITPQIINPEEKNCTLPGTSTRVSCFRVKYCLKASGRGAPSALIFRVDLMLDRLKQKESTKRVFFLHSRTFQYSKETIVTNSKGLACEEQDVFLRDDQDFRDKITPISVVMEYSMDYQKAADKTGLLPILDMLAPSNVTKQAHILLDCGDDNICKPDLRLSVKSDREQIYIGDDNALTLEVSAENQGEGAYEAELLVYPPEQADFTGVIRKENLSRLSCAYKKENQTKMVVCDLGNPMKGGTKILAELRFSVHQLSEDDTSVKFDLQIVSSNQFNNTSPRVSSITKLAVLAKVSIRGSSSPGQVLVPIANWKVKEPPVVGDDIGPQIVHVYELLNSGPSTISKAALQVDWPYHFKNGSLLYITSYETEGPINCTTDIEINPLNVSVRNSHAAEIELQGAGSDLQSCRVRAPTCRAAGCGLRPAELQACLRLKCQVGRLERGKNAIIFIYSRLDVNNFLRPENQNRSYVVRSTASFSVIEMPYKNLASELPSNSTTVSVSVMWVADTPQPVPGWVVALAVLAGLLLLALLIFIMYKVRNESTHKFYLGTSRYRNVLVVFRHTSCSYVGPLSRNS</sequence>
<dbReference type="Gene3D" id="1.20.5.930">
    <property type="entry name" value="Bicelle-embedded integrin alpha(iib) transmembrane segment"/>
    <property type="match status" value="1"/>
</dbReference>
<feature type="repeat" description="FG-GAP" evidence="15">
    <location>
        <begin position="264"/>
        <end position="329"/>
    </location>
</feature>
<dbReference type="GO" id="GO:0098609">
    <property type="term" value="P:cell-cell adhesion"/>
    <property type="evidence" value="ECO:0007669"/>
    <property type="project" value="TreeGrafter"/>
</dbReference>
<dbReference type="InterPro" id="IPR013519">
    <property type="entry name" value="Int_alpha_beta-p"/>
</dbReference>
<feature type="repeat" description="FG-GAP" evidence="15">
    <location>
        <begin position="393"/>
        <end position="456"/>
    </location>
</feature>
<dbReference type="AlphaFoldDB" id="A0A7N6BUJ3"/>
<evidence type="ECO:0008006" key="22">
    <source>
        <dbReference type="Google" id="ProtNLM"/>
    </source>
</evidence>
<dbReference type="GO" id="GO:0005178">
    <property type="term" value="F:integrin binding"/>
    <property type="evidence" value="ECO:0007669"/>
    <property type="project" value="TreeGrafter"/>
</dbReference>
<dbReference type="GO" id="GO:0009897">
    <property type="term" value="C:external side of plasma membrane"/>
    <property type="evidence" value="ECO:0007669"/>
    <property type="project" value="TreeGrafter"/>
</dbReference>
<comment type="similarity">
    <text evidence="2 16">Belongs to the integrin alpha chain family.</text>
</comment>
<evidence type="ECO:0000256" key="15">
    <source>
        <dbReference type="PROSITE-ProRule" id="PRU00803"/>
    </source>
</evidence>
<evidence type="ECO:0000256" key="5">
    <source>
        <dbReference type="ARBA" id="ARBA00022729"/>
    </source>
</evidence>
<dbReference type="GO" id="GO:0008305">
    <property type="term" value="C:integrin complex"/>
    <property type="evidence" value="ECO:0007669"/>
    <property type="project" value="InterPro"/>
</dbReference>
<keyword evidence="13 16" id="KW-0675">Receptor</keyword>
<dbReference type="InterPro" id="IPR013649">
    <property type="entry name" value="Integrin_alpha_Ig-like_1"/>
</dbReference>
<dbReference type="GeneTree" id="ENSGT00940000158361"/>
<evidence type="ECO:0000256" key="14">
    <source>
        <dbReference type="ARBA" id="ARBA00023180"/>
    </source>
</evidence>
<dbReference type="GO" id="GO:0046872">
    <property type="term" value="F:metal ion binding"/>
    <property type="evidence" value="ECO:0007669"/>
    <property type="project" value="UniProtKB-KW"/>
</dbReference>
<evidence type="ECO:0000256" key="6">
    <source>
        <dbReference type="ARBA" id="ARBA00022737"/>
    </source>
</evidence>
<dbReference type="Pfam" id="PF08441">
    <property type="entry name" value="Integrin_A_Ig_1"/>
    <property type="match status" value="1"/>
</dbReference>
<dbReference type="InterPro" id="IPR000413">
    <property type="entry name" value="Integrin_alpha"/>
</dbReference>
<dbReference type="Proteomes" id="UP000265040">
    <property type="component" value="Chromosome 21"/>
</dbReference>
<feature type="repeat" description="FG-GAP" evidence="15">
    <location>
        <begin position="103"/>
        <end position="164"/>
    </location>
</feature>
<keyword evidence="9 16" id="KW-1133">Transmembrane helix</keyword>
<evidence type="ECO:0000256" key="7">
    <source>
        <dbReference type="ARBA" id="ARBA00022837"/>
    </source>
</evidence>
<comment type="subcellular location">
    <subcellularLocation>
        <location evidence="1 16">Membrane</location>
        <topology evidence="1 16">Single-pass type I membrane protein</topology>
    </subcellularLocation>
</comment>
<evidence type="ECO:0000256" key="8">
    <source>
        <dbReference type="ARBA" id="ARBA00022889"/>
    </source>
</evidence>
<dbReference type="PANTHER" id="PTHR23220">
    <property type="entry name" value="INTEGRIN ALPHA"/>
    <property type="match status" value="1"/>
</dbReference>
<keyword evidence="5 16" id="KW-0732">Signal</keyword>
<dbReference type="FunFam" id="2.60.40.1460:FF:000001">
    <property type="entry name" value="Integrin, alpha V"/>
    <property type="match status" value="1"/>
</dbReference>